<protein>
    <recommendedName>
        <fullName evidence="4">4-O-methyl-glucuronoyl methylesterase-like domain-containing protein</fullName>
    </recommendedName>
</protein>
<dbReference type="AlphaFoldDB" id="A0A495J5T2"/>
<name>A0A495J5T2_9SPHI</name>
<dbReference type="InterPro" id="IPR054579">
    <property type="entry name" value="GCE-like_dom"/>
</dbReference>
<keyword evidence="3" id="KW-0378">Hydrolase</keyword>
<dbReference type="EMBL" id="RBKU01000001">
    <property type="protein sequence ID" value="RKR84350.1"/>
    <property type="molecule type" value="Genomic_DNA"/>
</dbReference>
<evidence type="ECO:0000313" key="5">
    <source>
        <dbReference type="EMBL" id="RKR84350.1"/>
    </source>
</evidence>
<evidence type="ECO:0000256" key="2">
    <source>
        <dbReference type="ARBA" id="ARBA00022729"/>
    </source>
</evidence>
<evidence type="ECO:0000256" key="3">
    <source>
        <dbReference type="ARBA" id="ARBA00022801"/>
    </source>
</evidence>
<keyword evidence="2" id="KW-0732">Signal</keyword>
<evidence type="ECO:0000259" key="4">
    <source>
        <dbReference type="Pfam" id="PF22244"/>
    </source>
</evidence>
<keyword evidence="6" id="KW-1185">Reference proteome</keyword>
<organism evidence="5 6">
    <name type="scientific">Mucilaginibacter gracilis</name>
    <dbReference type="NCBI Taxonomy" id="423350"/>
    <lineage>
        <taxon>Bacteria</taxon>
        <taxon>Pseudomonadati</taxon>
        <taxon>Bacteroidota</taxon>
        <taxon>Sphingobacteriia</taxon>
        <taxon>Sphingobacteriales</taxon>
        <taxon>Sphingobacteriaceae</taxon>
        <taxon>Mucilaginibacter</taxon>
    </lineage>
</organism>
<evidence type="ECO:0000256" key="1">
    <source>
        <dbReference type="ARBA" id="ARBA00022487"/>
    </source>
</evidence>
<feature type="domain" description="4-O-methyl-glucuronoyl methylesterase-like" evidence="4">
    <location>
        <begin position="215"/>
        <end position="372"/>
    </location>
</feature>
<proteinExistence type="predicted"/>
<dbReference type="Proteomes" id="UP000268007">
    <property type="component" value="Unassembled WGS sequence"/>
</dbReference>
<dbReference type="SUPFAM" id="SSF53474">
    <property type="entry name" value="alpha/beta-Hydrolases"/>
    <property type="match status" value="1"/>
</dbReference>
<dbReference type="Gene3D" id="3.40.50.1820">
    <property type="entry name" value="alpha/beta hydrolase"/>
    <property type="match status" value="1"/>
</dbReference>
<comment type="caution">
    <text evidence="5">The sequence shown here is derived from an EMBL/GenBank/DDBJ whole genome shotgun (WGS) entry which is preliminary data.</text>
</comment>
<keyword evidence="1" id="KW-0719">Serine esterase</keyword>
<reference evidence="5 6" key="1">
    <citation type="submission" date="2018-10" db="EMBL/GenBank/DDBJ databases">
        <title>Genomic Encyclopedia of Archaeal and Bacterial Type Strains, Phase II (KMG-II): from individual species to whole genera.</title>
        <authorList>
            <person name="Goeker M."/>
        </authorList>
    </citation>
    <scope>NUCLEOTIDE SEQUENCE [LARGE SCALE GENOMIC DNA]</scope>
    <source>
        <strain evidence="5 6">DSM 18602</strain>
    </source>
</reference>
<dbReference type="Pfam" id="PF22244">
    <property type="entry name" value="GCE_fung"/>
    <property type="match status" value="1"/>
</dbReference>
<gene>
    <name evidence="5" type="ORF">BDD43_4584</name>
</gene>
<accession>A0A495J5T2</accession>
<dbReference type="GO" id="GO:0052689">
    <property type="term" value="F:carboxylic ester hydrolase activity"/>
    <property type="evidence" value="ECO:0007669"/>
    <property type="project" value="UniProtKB-KW"/>
</dbReference>
<dbReference type="InterPro" id="IPR029058">
    <property type="entry name" value="AB_hydrolase_fold"/>
</dbReference>
<evidence type="ECO:0000313" key="6">
    <source>
        <dbReference type="Proteomes" id="UP000268007"/>
    </source>
</evidence>
<sequence length="422" mass="46659">MNLTAIQNNYLLRLSLMLLGLLLANNTIAQQIVNGISLPDVLTLNNGTKITTAKQWKIERRPELIAFFKKEMYGQSPGKPAGVTYKVFDNDSKALGGKATRKQITVYFNGKQDGPQMDILLYIPNNVKHAPAIVGLNFDGNQSVNIDLAIKMSTSWMDKTKGVVNNRATEATRGIDAGQWPLEMILDKGYAVATVYRGDIDPDFDDGFKNGVQVLYPELQNRGDNFATVAAWAWGLSRILDYLETDKAIDSKHVAVFGFSRLGKAALWAGATDERFPLVISNESGAGGAKLFHFKGGEGTTRLDTKFPHWFCGNFKKYMGQDSILPFDQHMVISLIAPRPVYVASAKDDTNSNPEAEFWGAKAADPVYRLLGTSGLPANQWPALSEPSVGRIAYHVRPGGHNVTDYDWIQYLSFADKYLKKP</sequence>
<dbReference type="RefSeq" id="WP_246001733.1">
    <property type="nucleotide sequence ID" value="NZ_RBKU01000001.1"/>
</dbReference>